<dbReference type="Proteomes" id="UP000235392">
    <property type="component" value="Unassembled WGS sequence"/>
</dbReference>
<organism evidence="2 3">
    <name type="scientific">Puccinia coronata f. sp. avenae</name>
    <dbReference type="NCBI Taxonomy" id="200324"/>
    <lineage>
        <taxon>Eukaryota</taxon>
        <taxon>Fungi</taxon>
        <taxon>Dikarya</taxon>
        <taxon>Basidiomycota</taxon>
        <taxon>Pucciniomycotina</taxon>
        <taxon>Pucciniomycetes</taxon>
        <taxon>Pucciniales</taxon>
        <taxon>Pucciniaceae</taxon>
        <taxon>Puccinia</taxon>
    </lineage>
</organism>
<protein>
    <submittedName>
        <fullName evidence="2">Uncharacterized protein</fullName>
    </submittedName>
</protein>
<feature type="compositionally biased region" description="Low complexity" evidence="1">
    <location>
        <begin position="8"/>
        <end position="19"/>
    </location>
</feature>
<evidence type="ECO:0000256" key="1">
    <source>
        <dbReference type="SAM" id="MobiDB-lite"/>
    </source>
</evidence>
<dbReference type="AlphaFoldDB" id="A0A2N5TGQ4"/>
<feature type="compositionally biased region" description="Basic and acidic residues" evidence="1">
    <location>
        <begin position="104"/>
        <end position="117"/>
    </location>
</feature>
<sequence>MPNRTSEEIQAAEAAQALKQQEKSDKAAAKLAKRRVKVAQKAARNMIKAKEKAASRPMDTALMQCETGLAAARKASPEVCVPAKGVKSRTFGSRTNPSQLGSSKSREHLDRPSHLTV</sequence>
<comment type="caution">
    <text evidence="2">The sequence shown here is derived from an EMBL/GenBank/DDBJ whole genome shotgun (WGS) entry which is preliminary data.</text>
</comment>
<gene>
    <name evidence="2" type="ORF">PCASD_07579</name>
</gene>
<proteinExistence type="predicted"/>
<feature type="region of interest" description="Disordered" evidence="1">
    <location>
        <begin position="85"/>
        <end position="117"/>
    </location>
</feature>
<feature type="compositionally biased region" description="Polar residues" evidence="1">
    <location>
        <begin position="90"/>
        <end position="103"/>
    </location>
</feature>
<evidence type="ECO:0000313" key="2">
    <source>
        <dbReference type="EMBL" id="PLW24680.1"/>
    </source>
</evidence>
<accession>A0A2N5TGQ4</accession>
<feature type="region of interest" description="Disordered" evidence="1">
    <location>
        <begin position="1"/>
        <end position="31"/>
    </location>
</feature>
<dbReference type="EMBL" id="PGCI01000605">
    <property type="protein sequence ID" value="PLW24680.1"/>
    <property type="molecule type" value="Genomic_DNA"/>
</dbReference>
<reference evidence="2 3" key="1">
    <citation type="submission" date="2017-11" db="EMBL/GenBank/DDBJ databases">
        <title>De novo assembly and phasing of dikaryotic genomes from two isolates of Puccinia coronata f. sp. avenae, the causal agent of oat crown rust.</title>
        <authorList>
            <person name="Miller M.E."/>
            <person name="Zhang Y."/>
            <person name="Omidvar V."/>
            <person name="Sperschneider J."/>
            <person name="Schwessinger B."/>
            <person name="Raley C."/>
            <person name="Palmer J.M."/>
            <person name="Garnica D."/>
            <person name="Upadhyaya N."/>
            <person name="Rathjen J."/>
            <person name="Taylor J.M."/>
            <person name="Park R.F."/>
            <person name="Dodds P.N."/>
            <person name="Hirsch C.D."/>
            <person name="Kianian S.F."/>
            <person name="Figueroa M."/>
        </authorList>
    </citation>
    <scope>NUCLEOTIDE SEQUENCE [LARGE SCALE GENOMIC DNA]</scope>
    <source>
        <strain evidence="2">12SD80</strain>
    </source>
</reference>
<evidence type="ECO:0000313" key="3">
    <source>
        <dbReference type="Proteomes" id="UP000235392"/>
    </source>
</evidence>
<name>A0A2N5TGQ4_9BASI</name>